<organism evidence="1 2">
    <name type="scientific">Monoraphidium neglectum</name>
    <dbReference type="NCBI Taxonomy" id="145388"/>
    <lineage>
        <taxon>Eukaryota</taxon>
        <taxon>Viridiplantae</taxon>
        <taxon>Chlorophyta</taxon>
        <taxon>core chlorophytes</taxon>
        <taxon>Chlorophyceae</taxon>
        <taxon>CS clade</taxon>
        <taxon>Sphaeropleales</taxon>
        <taxon>Selenastraceae</taxon>
        <taxon>Monoraphidium</taxon>
    </lineage>
</organism>
<dbReference type="RefSeq" id="XP_013906343.1">
    <property type="nucleotide sequence ID" value="XM_014050889.1"/>
</dbReference>
<dbReference type="KEGG" id="mng:MNEG_0633"/>
<dbReference type="AlphaFoldDB" id="A0A0D2LLS7"/>
<dbReference type="Proteomes" id="UP000054498">
    <property type="component" value="Unassembled WGS sequence"/>
</dbReference>
<name>A0A0D2LLS7_9CHLO</name>
<gene>
    <name evidence="1" type="ORF">MNEG_0633</name>
</gene>
<accession>A0A0D2LLS7</accession>
<evidence type="ECO:0000313" key="1">
    <source>
        <dbReference type="EMBL" id="KIZ07324.1"/>
    </source>
</evidence>
<reference evidence="1 2" key="1">
    <citation type="journal article" date="2013" name="BMC Genomics">
        <title>Reconstruction of the lipid metabolism for the microalga Monoraphidium neglectum from its genome sequence reveals characteristics suitable for biofuel production.</title>
        <authorList>
            <person name="Bogen C."/>
            <person name="Al-Dilaimi A."/>
            <person name="Albersmeier A."/>
            <person name="Wichmann J."/>
            <person name="Grundmann M."/>
            <person name="Rupp O."/>
            <person name="Lauersen K.J."/>
            <person name="Blifernez-Klassen O."/>
            <person name="Kalinowski J."/>
            <person name="Goesmann A."/>
            <person name="Mussgnug J.H."/>
            <person name="Kruse O."/>
        </authorList>
    </citation>
    <scope>NUCLEOTIDE SEQUENCE [LARGE SCALE GENOMIC DNA]</scope>
    <source>
        <strain evidence="1 2">SAG 48.87</strain>
    </source>
</reference>
<keyword evidence="2" id="KW-1185">Reference proteome</keyword>
<evidence type="ECO:0000313" key="2">
    <source>
        <dbReference type="Proteomes" id="UP000054498"/>
    </source>
</evidence>
<proteinExistence type="predicted"/>
<sequence>MFTPKPAPAVQPVYVQQAPVAMAPIYASGRALPAAQPYLIVPKYKWYDFPLIKSVLSLGITTVKTPDPPYVAPQYKPDDKKAFFSNIVGNALNSGGFEAGPAPGSGGGGPVPAGGAAMQYGGVQQMGTSGPVAAVPFGLTQAQPTAVAAPKQNMVVVSSQPQQQMLMQPGAAYVQAQQAYQGAPGSHTQPQQLYGQALGGQQQANPYPAAQQHTFQAPSQPIANQAAFATGSIAPMYG</sequence>
<dbReference type="GeneID" id="25726751"/>
<dbReference type="EMBL" id="KK100273">
    <property type="protein sequence ID" value="KIZ07324.1"/>
    <property type="molecule type" value="Genomic_DNA"/>
</dbReference>
<dbReference type="STRING" id="145388.A0A0D2LLS7"/>
<protein>
    <submittedName>
        <fullName evidence="1">Uncharacterized protein</fullName>
    </submittedName>
</protein>